<evidence type="ECO:0008006" key="3">
    <source>
        <dbReference type="Google" id="ProtNLM"/>
    </source>
</evidence>
<comment type="caution">
    <text evidence="1">The sequence shown here is derived from an EMBL/GenBank/DDBJ whole genome shotgun (WGS) entry which is preliminary data.</text>
</comment>
<gene>
    <name evidence="1" type="ORF">BDW59DRAFT_163491</name>
</gene>
<accession>A0ABR4I5V4</accession>
<evidence type="ECO:0000313" key="2">
    <source>
        <dbReference type="Proteomes" id="UP001610335"/>
    </source>
</evidence>
<keyword evidence="2" id="KW-1185">Reference proteome</keyword>
<dbReference type="Proteomes" id="UP001610335">
    <property type="component" value="Unassembled WGS sequence"/>
</dbReference>
<evidence type="ECO:0000313" key="1">
    <source>
        <dbReference type="EMBL" id="KAL2823145.1"/>
    </source>
</evidence>
<reference evidence="1 2" key="1">
    <citation type="submission" date="2024-07" db="EMBL/GenBank/DDBJ databases">
        <title>Section-level genome sequencing and comparative genomics of Aspergillus sections Usti and Cavernicolus.</title>
        <authorList>
            <consortium name="Lawrence Berkeley National Laboratory"/>
            <person name="Nybo J.L."/>
            <person name="Vesth T.C."/>
            <person name="Theobald S."/>
            <person name="Frisvad J.C."/>
            <person name="Larsen T.O."/>
            <person name="Kjaerboelling I."/>
            <person name="Rothschild-Mancinelli K."/>
            <person name="Lyhne E.K."/>
            <person name="Kogle M.E."/>
            <person name="Barry K."/>
            <person name="Clum A."/>
            <person name="Na H."/>
            <person name="Ledsgaard L."/>
            <person name="Lin J."/>
            <person name="Lipzen A."/>
            <person name="Kuo A."/>
            <person name="Riley R."/>
            <person name="Mondo S."/>
            <person name="LaButti K."/>
            <person name="Haridas S."/>
            <person name="Pangalinan J."/>
            <person name="Salamov A.A."/>
            <person name="Simmons B.A."/>
            <person name="Magnuson J.K."/>
            <person name="Chen J."/>
            <person name="Drula E."/>
            <person name="Henrissat B."/>
            <person name="Wiebenga A."/>
            <person name="Lubbers R.J."/>
            <person name="Gomes A.C."/>
            <person name="Makela M.R."/>
            <person name="Stajich J."/>
            <person name="Grigoriev I.V."/>
            <person name="Mortensen U.H."/>
            <person name="De vries R.P."/>
            <person name="Baker S.E."/>
            <person name="Andersen M.R."/>
        </authorList>
    </citation>
    <scope>NUCLEOTIDE SEQUENCE [LARGE SCALE GENOMIC DNA]</scope>
    <source>
        <strain evidence="1 2">CBS 600.67</strain>
    </source>
</reference>
<dbReference type="EMBL" id="JBFXLS010000055">
    <property type="protein sequence ID" value="KAL2823145.1"/>
    <property type="molecule type" value="Genomic_DNA"/>
</dbReference>
<proteinExistence type="predicted"/>
<sequence length="108" mass="13147">MPKIYLDCLLLTSRSAQNGGQEEEHREWRENLAKQYNGGHHRSAWIKFQRPRLNDSQLKQPPGQFESTYRKLQYMNPWGDHEHVKYPDLDACYSSTKRFPRHWWYKRP</sequence>
<name>A0ABR4I5V4_9EURO</name>
<organism evidence="1 2">
    <name type="scientific">Aspergillus cavernicola</name>
    <dbReference type="NCBI Taxonomy" id="176166"/>
    <lineage>
        <taxon>Eukaryota</taxon>
        <taxon>Fungi</taxon>
        <taxon>Dikarya</taxon>
        <taxon>Ascomycota</taxon>
        <taxon>Pezizomycotina</taxon>
        <taxon>Eurotiomycetes</taxon>
        <taxon>Eurotiomycetidae</taxon>
        <taxon>Eurotiales</taxon>
        <taxon>Aspergillaceae</taxon>
        <taxon>Aspergillus</taxon>
        <taxon>Aspergillus subgen. Nidulantes</taxon>
    </lineage>
</organism>
<protein>
    <recommendedName>
        <fullName evidence="3">Berberine/berberine-like domain-containing protein</fullName>
    </recommendedName>
</protein>